<keyword evidence="3" id="KW-0378">Hydrolase</keyword>
<organism evidence="3 4">
    <name type="scientific">Sphingomonas desiccabilis</name>
    <dbReference type="NCBI Taxonomy" id="429134"/>
    <lineage>
        <taxon>Bacteria</taxon>
        <taxon>Pseudomonadati</taxon>
        <taxon>Pseudomonadota</taxon>
        <taxon>Alphaproteobacteria</taxon>
        <taxon>Sphingomonadales</taxon>
        <taxon>Sphingomonadaceae</taxon>
        <taxon>Sphingomonas</taxon>
    </lineage>
</organism>
<dbReference type="Pfam" id="PF03167">
    <property type="entry name" value="UDG"/>
    <property type="match status" value="1"/>
</dbReference>
<dbReference type="EMBL" id="SDPT01000001">
    <property type="protein sequence ID" value="RXZ34222.1"/>
    <property type="molecule type" value="Genomic_DNA"/>
</dbReference>
<evidence type="ECO:0000259" key="2">
    <source>
        <dbReference type="SMART" id="SM00986"/>
    </source>
</evidence>
<protein>
    <submittedName>
        <fullName evidence="3">DNA-deoxyinosine glycosylase</fullName>
        <ecNumber evidence="3">3.2.2.15</ecNumber>
    </submittedName>
</protein>
<dbReference type="GO" id="GO:0033958">
    <property type="term" value="F:DNA-deoxyinosine glycosylase activity"/>
    <property type="evidence" value="ECO:0007669"/>
    <property type="project" value="UniProtKB-EC"/>
</dbReference>
<comment type="caution">
    <text evidence="3">The sequence shown here is derived from an EMBL/GenBank/DDBJ whole genome shotgun (WGS) entry which is preliminary data.</text>
</comment>
<sequence length="178" mass="18570">MGLGERLGGGPGAVSDELKRSFPPVAGPDTRVLVLGSLPGERSLAERRYYAHPQNQFWRLMSPVAGQDLVPLPYEARLAALRVAGIGLWDVVAQARRTGSSDAAIRDLAANDLASLVATLPQLRAIGFNGGTALRHGMAQLGAAANGYAIVPLPSSSPLHTVGVAAKQAAWLALANYL</sequence>
<dbReference type="InterPro" id="IPR005122">
    <property type="entry name" value="Uracil-DNA_glycosylase-like"/>
</dbReference>
<name>A0A4Q2IZ09_9SPHN</name>
<dbReference type="SMART" id="SM00987">
    <property type="entry name" value="UreE_C"/>
    <property type="match status" value="1"/>
</dbReference>
<keyword evidence="3" id="KW-0326">Glycosidase</keyword>
<feature type="domain" description="Uracil-DNA glycosylase-like" evidence="2">
    <location>
        <begin position="23"/>
        <end position="175"/>
    </location>
</feature>
<dbReference type="Gene3D" id="3.40.470.10">
    <property type="entry name" value="Uracil-DNA glycosylase-like domain"/>
    <property type="match status" value="1"/>
</dbReference>
<dbReference type="NCBIfam" id="TIGR04274">
    <property type="entry name" value="hypoxanDNAglyco"/>
    <property type="match status" value="1"/>
</dbReference>
<gene>
    <name evidence="3" type="ORF">EO081_00460</name>
</gene>
<accession>A0A4Q2IZ09</accession>
<keyword evidence="4" id="KW-1185">Reference proteome</keyword>
<evidence type="ECO:0000313" key="3">
    <source>
        <dbReference type="EMBL" id="RXZ34222.1"/>
    </source>
</evidence>
<dbReference type="SUPFAM" id="SSF52141">
    <property type="entry name" value="Uracil-DNA glycosylase-like"/>
    <property type="match status" value="1"/>
</dbReference>
<dbReference type="SMART" id="SM00986">
    <property type="entry name" value="UDG"/>
    <property type="match status" value="1"/>
</dbReference>
<dbReference type="InterPro" id="IPR026353">
    <property type="entry name" value="Hypoxan-DNA_Glyclase"/>
</dbReference>
<dbReference type="OrthoDB" id="9799921at2"/>
<dbReference type="InterPro" id="IPR036895">
    <property type="entry name" value="Uracil-DNA_glycosylase-like_sf"/>
</dbReference>
<dbReference type="Proteomes" id="UP000292347">
    <property type="component" value="Unassembled WGS sequence"/>
</dbReference>
<feature type="compositionally biased region" description="Gly residues" evidence="1">
    <location>
        <begin position="1"/>
        <end position="12"/>
    </location>
</feature>
<proteinExistence type="predicted"/>
<feature type="region of interest" description="Disordered" evidence="1">
    <location>
        <begin position="1"/>
        <end position="22"/>
    </location>
</feature>
<evidence type="ECO:0000256" key="1">
    <source>
        <dbReference type="SAM" id="MobiDB-lite"/>
    </source>
</evidence>
<reference evidence="3 4" key="1">
    <citation type="submission" date="2019-01" db="EMBL/GenBank/DDBJ databases">
        <title>Sphingomonas mucosissima sp. nov. and Sphingomonas desiccabilis sp. nov., from biological soil crusts in the Colorado Plateau, USA.</title>
        <authorList>
            <person name="Zhu D."/>
        </authorList>
    </citation>
    <scope>NUCLEOTIDE SEQUENCE [LARGE SCALE GENOMIC DNA]</scope>
    <source>
        <strain evidence="3 4">CP1D</strain>
    </source>
</reference>
<dbReference type="CDD" id="cd10032">
    <property type="entry name" value="UDG-F6_HDG"/>
    <property type="match status" value="1"/>
</dbReference>
<dbReference type="EC" id="3.2.2.15" evidence="3"/>
<dbReference type="AlphaFoldDB" id="A0A4Q2IZ09"/>
<evidence type="ECO:0000313" key="4">
    <source>
        <dbReference type="Proteomes" id="UP000292347"/>
    </source>
</evidence>